<organism evidence="3 4">
    <name type="scientific">Hydrogenophaga borbori</name>
    <dbReference type="NCBI Taxonomy" id="2294117"/>
    <lineage>
        <taxon>Bacteria</taxon>
        <taxon>Pseudomonadati</taxon>
        <taxon>Pseudomonadota</taxon>
        <taxon>Betaproteobacteria</taxon>
        <taxon>Burkholderiales</taxon>
        <taxon>Comamonadaceae</taxon>
        <taxon>Hydrogenophaga</taxon>
    </lineage>
</organism>
<dbReference type="InterPro" id="IPR023631">
    <property type="entry name" value="Amidase_dom"/>
</dbReference>
<dbReference type="Gene3D" id="3.90.1300.10">
    <property type="entry name" value="Amidase signature (AS) domain"/>
    <property type="match status" value="1"/>
</dbReference>
<dbReference type="EMBL" id="QVLS01000005">
    <property type="protein sequence ID" value="RFP79342.1"/>
    <property type="molecule type" value="Genomic_DNA"/>
</dbReference>
<gene>
    <name evidence="3" type="ORF">DY262_10230</name>
</gene>
<dbReference type="PANTHER" id="PTHR11895:SF176">
    <property type="entry name" value="AMIDASE AMID-RELATED"/>
    <property type="match status" value="1"/>
</dbReference>
<comment type="caution">
    <text evidence="3">The sequence shown here is derived from an EMBL/GenBank/DDBJ whole genome shotgun (WGS) entry which is preliminary data.</text>
</comment>
<proteinExistence type="predicted"/>
<evidence type="ECO:0000313" key="4">
    <source>
        <dbReference type="Proteomes" id="UP000261931"/>
    </source>
</evidence>
<dbReference type="AlphaFoldDB" id="A0A372EKA6"/>
<feature type="region of interest" description="Disordered" evidence="1">
    <location>
        <begin position="1"/>
        <end position="29"/>
    </location>
</feature>
<dbReference type="GO" id="GO:0003824">
    <property type="term" value="F:catalytic activity"/>
    <property type="evidence" value="ECO:0007669"/>
    <property type="project" value="InterPro"/>
</dbReference>
<keyword evidence="4" id="KW-1185">Reference proteome</keyword>
<dbReference type="InterPro" id="IPR000120">
    <property type="entry name" value="Amidase"/>
</dbReference>
<dbReference type="PANTHER" id="PTHR11895">
    <property type="entry name" value="TRANSAMIDASE"/>
    <property type="match status" value="1"/>
</dbReference>
<dbReference type="InterPro" id="IPR020556">
    <property type="entry name" value="Amidase_CS"/>
</dbReference>
<dbReference type="InterPro" id="IPR036928">
    <property type="entry name" value="AS_sf"/>
</dbReference>
<sequence>MNSGSPPDVHPRGAPVSDPETPLFPSSLGSAVQETRHALDRIERLNPSINAMICTTAEPALRTAEALDRAAAAGEWRGLLHGMTVSVKDNVDVAGVPTTAASVILKDNVARTHAFVVDRLVRNGAVIVGKANLHEWVFGPTSQSLHFGPVRNPWNTGHIAGGSSGGSGASVAAGMCVASIGSDTAGSIRLPASFNGVAGLRPTVGRISTTGSLPVSPTFDTLGPLARRVSDVARVFAAIAGHDPRDPMSADVPVPNFLAQLNEPVRGLRLGIQRRWFYEDLDPDIAAAMERALDVFRSLGVELVDIDLGDVQNAQQMLSFTMIPADAMRLHRERIAERAADYGADVLMRMRLGENVSGEQYAQAMRWMEGWRHRLRGVFQHVDAILSPTTPATAPAAQGLDFAQAIRRIPRFSCAWPIAGIPSLAVPCGLSSDGLPMSLELAAGWYNEPTALRLGHAYQSLTDHHLRAAPVLHA</sequence>
<protein>
    <submittedName>
        <fullName evidence="3">Amidase</fullName>
    </submittedName>
</protein>
<evidence type="ECO:0000313" key="3">
    <source>
        <dbReference type="EMBL" id="RFP79342.1"/>
    </source>
</evidence>
<accession>A0A372EKA6</accession>
<dbReference type="SUPFAM" id="SSF75304">
    <property type="entry name" value="Amidase signature (AS) enzymes"/>
    <property type="match status" value="1"/>
</dbReference>
<name>A0A372EKA6_9BURK</name>
<feature type="domain" description="Amidase" evidence="2">
    <location>
        <begin position="35"/>
        <end position="450"/>
    </location>
</feature>
<dbReference type="PROSITE" id="PS00571">
    <property type="entry name" value="AMIDASES"/>
    <property type="match status" value="1"/>
</dbReference>
<reference evidence="3 4" key="1">
    <citation type="submission" date="2018-08" db="EMBL/GenBank/DDBJ databases">
        <title>Hydrogenophaga sp. LA-38 isolated from sludge.</title>
        <authorList>
            <person name="Im W.-T."/>
        </authorList>
    </citation>
    <scope>NUCLEOTIDE SEQUENCE [LARGE SCALE GENOMIC DNA]</scope>
    <source>
        <strain evidence="3 4">LA-38</strain>
    </source>
</reference>
<dbReference type="Pfam" id="PF01425">
    <property type="entry name" value="Amidase"/>
    <property type="match status" value="1"/>
</dbReference>
<evidence type="ECO:0000256" key="1">
    <source>
        <dbReference type="SAM" id="MobiDB-lite"/>
    </source>
</evidence>
<dbReference type="Proteomes" id="UP000261931">
    <property type="component" value="Unassembled WGS sequence"/>
</dbReference>
<evidence type="ECO:0000259" key="2">
    <source>
        <dbReference type="Pfam" id="PF01425"/>
    </source>
</evidence>